<keyword evidence="3" id="KW-1185">Reference proteome</keyword>
<comment type="caution">
    <text evidence="2">The sequence shown here is derived from an EMBL/GenBank/DDBJ whole genome shotgun (WGS) entry which is preliminary data.</text>
</comment>
<evidence type="ECO:0000313" key="2">
    <source>
        <dbReference type="EMBL" id="CAG2062090.1"/>
    </source>
</evidence>
<name>A0ABN7P9F9_TIMPD</name>
<evidence type="ECO:0000256" key="1">
    <source>
        <dbReference type="SAM" id="MobiDB-lite"/>
    </source>
</evidence>
<organism evidence="2 3">
    <name type="scientific">Timema podura</name>
    <name type="common">Walking stick</name>
    <dbReference type="NCBI Taxonomy" id="61482"/>
    <lineage>
        <taxon>Eukaryota</taxon>
        <taxon>Metazoa</taxon>
        <taxon>Ecdysozoa</taxon>
        <taxon>Arthropoda</taxon>
        <taxon>Hexapoda</taxon>
        <taxon>Insecta</taxon>
        <taxon>Pterygota</taxon>
        <taxon>Neoptera</taxon>
        <taxon>Polyneoptera</taxon>
        <taxon>Phasmatodea</taxon>
        <taxon>Timematodea</taxon>
        <taxon>Timematoidea</taxon>
        <taxon>Timematidae</taxon>
        <taxon>Timema</taxon>
    </lineage>
</organism>
<feature type="region of interest" description="Disordered" evidence="1">
    <location>
        <begin position="1"/>
        <end position="24"/>
    </location>
</feature>
<dbReference type="EMBL" id="CAJPIN010018570">
    <property type="protein sequence ID" value="CAG2062090.1"/>
    <property type="molecule type" value="Genomic_DNA"/>
</dbReference>
<accession>A0ABN7P9F9</accession>
<proteinExistence type="predicted"/>
<feature type="compositionally biased region" description="Basic and acidic residues" evidence="1">
    <location>
        <begin position="1"/>
        <end position="12"/>
    </location>
</feature>
<gene>
    <name evidence="2" type="ORF">TPAB3V08_LOCUS9043</name>
</gene>
<evidence type="ECO:0000313" key="3">
    <source>
        <dbReference type="Proteomes" id="UP001153148"/>
    </source>
</evidence>
<sequence length="84" mass="9975">MEPRRGKVRDGRQAAVYQPNRQQLEARTYNQTKHHQRFCLSLMESQQKSTDLTLRTKFSCFQKEQVSEKQHCYCSRKNVADTPL</sequence>
<dbReference type="Proteomes" id="UP001153148">
    <property type="component" value="Unassembled WGS sequence"/>
</dbReference>
<protein>
    <submittedName>
        <fullName evidence="2">Uncharacterized protein</fullName>
    </submittedName>
</protein>
<reference evidence="2" key="1">
    <citation type="submission" date="2021-03" db="EMBL/GenBank/DDBJ databases">
        <authorList>
            <person name="Tran Van P."/>
        </authorList>
    </citation>
    <scope>NUCLEOTIDE SEQUENCE</scope>
</reference>